<evidence type="ECO:0000259" key="1">
    <source>
        <dbReference type="PROSITE" id="PS51723"/>
    </source>
</evidence>
<feature type="domain" description="Peptidase M60" evidence="1">
    <location>
        <begin position="55"/>
        <end position="354"/>
    </location>
</feature>
<dbReference type="Pfam" id="PF13402">
    <property type="entry name" value="Peptidase_M60"/>
    <property type="match status" value="1"/>
</dbReference>
<dbReference type="Proteomes" id="UP000564536">
    <property type="component" value="Unassembled WGS sequence"/>
</dbReference>
<dbReference type="RefSeq" id="WP_185425654.1">
    <property type="nucleotide sequence ID" value="NZ_JAARRL010000010.1"/>
</dbReference>
<organism evidence="2 3">
    <name type="scientific">Listeria weihenstephanensis</name>
    <dbReference type="NCBI Taxonomy" id="1006155"/>
    <lineage>
        <taxon>Bacteria</taxon>
        <taxon>Bacillati</taxon>
        <taxon>Bacillota</taxon>
        <taxon>Bacilli</taxon>
        <taxon>Bacillales</taxon>
        <taxon>Listeriaceae</taxon>
        <taxon>Listeria</taxon>
    </lineage>
</organism>
<dbReference type="Pfam" id="PF20622">
    <property type="entry name" value="Big_15"/>
    <property type="match status" value="3"/>
</dbReference>
<evidence type="ECO:0000313" key="2">
    <source>
        <dbReference type="EMBL" id="MBC1500525.1"/>
    </source>
</evidence>
<dbReference type="Gene3D" id="2.60.40.1080">
    <property type="match status" value="1"/>
</dbReference>
<dbReference type="Gene3D" id="3.40.390.80">
    <property type="entry name" value="Peptidase M60, enhancin-like domain 2"/>
    <property type="match status" value="1"/>
</dbReference>
<gene>
    <name evidence="2" type="ORF">HB943_07895</name>
</gene>
<dbReference type="Pfam" id="PF03272">
    <property type="entry name" value="Mucin_bdg"/>
    <property type="match status" value="1"/>
</dbReference>
<evidence type="ECO:0000313" key="3">
    <source>
        <dbReference type="Proteomes" id="UP000564536"/>
    </source>
</evidence>
<dbReference type="PROSITE" id="PS51723">
    <property type="entry name" value="PEPTIDASE_M60"/>
    <property type="match status" value="1"/>
</dbReference>
<proteinExistence type="predicted"/>
<comment type="caution">
    <text evidence="2">The sequence shown here is derived from an EMBL/GenBank/DDBJ whole genome shotgun (WGS) entry which is preliminary data.</text>
</comment>
<dbReference type="InterPro" id="IPR008964">
    <property type="entry name" value="Invasin/intimin_cell_adhesion"/>
</dbReference>
<reference evidence="2 3" key="1">
    <citation type="submission" date="2020-03" db="EMBL/GenBank/DDBJ databases">
        <title>Soil Listeria distribution.</title>
        <authorList>
            <person name="Liao J."/>
            <person name="Wiedmann M."/>
        </authorList>
    </citation>
    <scope>NUCLEOTIDE SEQUENCE [LARGE SCALE GENOMIC DNA]</scope>
    <source>
        <strain evidence="2 3">FSL L7-1523</strain>
    </source>
</reference>
<name>A0A841Z5H4_9LIST</name>
<sequence length="1078" mass="120259">MKKKQTLLFLIVLVGIIMVGFGRPIYADELKTKQINSLEKTPWFQNAGLTKGITQDKQDLGIILPANMELEVRQTNPIFTDSLVLELLNDDRQTEKEKTVTSAWQTISSNYVTVPFIRTPRGEVRPVLEYRVKGDSKPLPIYTDGSKESEFFGKWDSTNAEFGLITSKYFQMLVPKLDKVYVRNMPDFSSIDQLCAYYSDIFETYNKLAGISFSPVNPTDKNIPNRYFIKANAHGEGYAYYGVLETGQNESSISAYLTKGWVVLHEIAHGYQGAFMERSSFDVNEVWNNIYAESYERKYYGADYLTKGTQTKNGEKEVREASFNKVWQLEHQALNKWSGSDKERLFSLFMRKGGDEGLTNFNQQYRKLANTPNFVRENYDLLDLMSKYFGETSGFDFTPVLESVRGTTEEKLQQDIEYKDYKAVAPLKELVSASELENAQKKLNLESYLSLVDTDQMAELKLTGNATIKLSIDDFSQISGGNLVIKNGAKIVKTVKITSETINLGSLPKGIYTVYVPTGNSQKYSIDQRYLKVQNDENTLTMKYTPKKMSHLINPVNISMLGLAEWKIGYLDVDIEKEQMVVNINKAYPNFLFGNSQYMKVQVIDEKGKEIYNKEIKGDNEALFSDKVVIKEGYKISIFYAEPNFLRFNNAGFMDKNIIFTVTASGLQDASLGANGLDWVKVKIDDAAKQIRNNPTMFASDYSTLKDDVLLAIKGLPESARSELMETYKDVLPKDLSQPNPASIEGPSVLNVEQTNTGTLTTQVLPVAADQGVNFESSNKGVMTIDASGNWHAVGKGEAVITITSKVDNHITKKITVKVTEKMDYSLAVNAYKLDSGTLTGKFGKHISKVRLWINGKVVTQATTNAAGEYVFDNASSFIHSATDVVEVVGVDSAYVERARIKVPVTGQSESNTNLTQNPYNIGDMALTGQFGKAIFKVRLFVNGIVVTQATTSEDGTYTFANASNFIKSSTDKIEIVGVDTQYKEVKRIVATVTGKALDTSLQAKEFTFGDKTITGTFGTAISKVRLAVNGTIVQQATTVDGGFTFTSTNYLIKNPTDKVEIIGVDAQYKEIKRIVLN</sequence>
<dbReference type="SUPFAM" id="SSF49373">
    <property type="entry name" value="Invasin/intimin cell-adhesion fragments"/>
    <property type="match status" value="1"/>
</dbReference>
<protein>
    <recommendedName>
        <fullName evidence="1">Peptidase M60 domain-containing protein</fullName>
    </recommendedName>
</protein>
<dbReference type="SMART" id="SM01276">
    <property type="entry name" value="M60-like"/>
    <property type="match status" value="1"/>
</dbReference>
<dbReference type="InterPro" id="IPR046746">
    <property type="entry name" value="Big_15"/>
</dbReference>
<dbReference type="AlphaFoldDB" id="A0A841Z5H4"/>
<dbReference type="InterPro" id="IPR004954">
    <property type="entry name" value="Mucin-bd"/>
</dbReference>
<dbReference type="InterPro" id="IPR031161">
    <property type="entry name" value="Peptidase_M60_dom"/>
</dbReference>
<dbReference type="EMBL" id="JAARRL010000010">
    <property type="protein sequence ID" value="MBC1500525.1"/>
    <property type="molecule type" value="Genomic_DNA"/>
</dbReference>
<accession>A0A841Z5H4</accession>